<name>A0AAJ2JQ02_9BACL</name>
<accession>A0AAJ2JQ02</accession>
<feature type="transmembrane region" description="Helical" evidence="1">
    <location>
        <begin position="64"/>
        <end position="80"/>
    </location>
</feature>
<keyword evidence="1" id="KW-0472">Membrane</keyword>
<dbReference type="Proteomes" id="UP001250538">
    <property type="component" value="Unassembled WGS sequence"/>
</dbReference>
<dbReference type="EMBL" id="JAVYAA010000001">
    <property type="protein sequence ID" value="MDT8974636.1"/>
    <property type="molecule type" value="Genomic_DNA"/>
</dbReference>
<gene>
    <name evidence="2" type="ORF">RQP50_00100</name>
</gene>
<sequence length="107" mass="11907">MTGKLNYSFLSVIQYIGIEGSFERLEAIAVALWVRGNFVKVSVSLFILCLSVSLLFCIQNYRELIAPLTLLSAIGSAWIFHNSGELHAYLVLIYPTLGLIMQSLIPL</sequence>
<keyword evidence="3" id="KW-1185">Reference proteome</keyword>
<proteinExistence type="predicted"/>
<protein>
    <submittedName>
        <fullName evidence="2">GerAB/ArcD/ProY family transporter</fullName>
    </submittedName>
</protein>
<evidence type="ECO:0000313" key="3">
    <source>
        <dbReference type="Proteomes" id="UP001250538"/>
    </source>
</evidence>
<evidence type="ECO:0000313" key="2">
    <source>
        <dbReference type="EMBL" id="MDT8974636.1"/>
    </source>
</evidence>
<dbReference type="GO" id="GO:0016020">
    <property type="term" value="C:membrane"/>
    <property type="evidence" value="ECO:0007669"/>
    <property type="project" value="InterPro"/>
</dbReference>
<comment type="caution">
    <text evidence="2">The sequence shown here is derived from an EMBL/GenBank/DDBJ whole genome shotgun (WGS) entry which is preliminary data.</text>
</comment>
<dbReference type="GO" id="GO:0009847">
    <property type="term" value="P:spore germination"/>
    <property type="evidence" value="ECO:0007669"/>
    <property type="project" value="InterPro"/>
</dbReference>
<dbReference type="AlphaFoldDB" id="A0AAJ2JQ02"/>
<organism evidence="2 3">
    <name type="scientific">Paenibacillus suaedae</name>
    <dbReference type="NCBI Taxonomy" id="3077233"/>
    <lineage>
        <taxon>Bacteria</taxon>
        <taxon>Bacillati</taxon>
        <taxon>Bacillota</taxon>
        <taxon>Bacilli</taxon>
        <taxon>Bacillales</taxon>
        <taxon>Paenibacillaceae</taxon>
        <taxon>Paenibacillus</taxon>
    </lineage>
</organism>
<keyword evidence="1" id="KW-0812">Transmembrane</keyword>
<feature type="transmembrane region" description="Helical" evidence="1">
    <location>
        <begin position="86"/>
        <end position="105"/>
    </location>
</feature>
<evidence type="ECO:0000256" key="1">
    <source>
        <dbReference type="SAM" id="Phobius"/>
    </source>
</evidence>
<dbReference type="Pfam" id="PF03845">
    <property type="entry name" value="Spore_permease"/>
    <property type="match status" value="1"/>
</dbReference>
<feature type="transmembrane region" description="Helical" evidence="1">
    <location>
        <begin position="38"/>
        <end position="57"/>
    </location>
</feature>
<dbReference type="InterPro" id="IPR004761">
    <property type="entry name" value="Spore_GerAB"/>
</dbReference>
<keyword evidence="1" id="KW-1133">Transmembrane helix</keyword>
<dbReference type="RefSeq" id="WP_315742282.1">
    <property type="nucleotide sequence ID" value="NZ_JAVYAA010000001.1"/>
</dbReference>
<reference evidence="3" key="1">
    <citation type="submission" date="2023-09" db="EMBL/GenBank/DDBJ databases">
        <title>Paenibacillus sp. chi10 Genome sequencing and assembly.</title>
        <authorList>
            <person name="Kim I."/>
        </authorList>
    </citation>
    <scope>NUCLEOTIDE SEQUENCE [LARGE SCALE GENOMIC DNA]</scope>
    <source>
        <strain evidence="3">chi10</strain>
    </source>
</reference>